<comment type="caution">
    <text evidence="12">Lacks conserved residue(s) required for the propagation of feature annotation.</text>
</comment>
<dbReference type="EC" id="1.5.1.5" evidence="12"/>
<keyword evidence="16" id="KW-1185">Reference proteome</keyword>
<dbReference type="HAMAP" id="MF_01576">
    <property type="entry name" value="THF_DHG_CYH"/>
    <property type="match status" value="1"/>
</dbReference>
<feature type="domain" description="Tetrahydrofolate dehydrogenase/cyclohydrolase NAD(P)-binding" evidence="14">
    <location>
        <begin position="140"/>
        <end position="281"/>
    </location>
</feature>
<keyword evidence="4 12" id="KW-0028">Amino-acid biosynthesis</keyword>
<comment type="catalytic activity">
    <reaction evidence="12">
        <text>(6R)-5,10-methylene-5,6,7,8-tetrahydrofolate + NADP(+) = (6R)-5,10-methenyltetrahydrofolate + NADPH</text>
        <dbReference type="Rhea" id="RHEA:22812"/>
        <dbReference type="ChEBI" id="CHEBI:15636"/>
        <dbReference type="ChEBI" id="CHEBI:57455"/>
        <dbReference type="ChEBI" id="CHEBI:57783"/>
        <dbReference type="ChEBI" id="CHEBI:58349"/>
        <dbReference type="EC" id="1.5.1.5"/>
    </reaction>
</comment>
<evidence type="ECO:0000256" key="7">
    <source>
        <dbReference type="ARBA" id="ARBA00022857"/>
    </source>
</evidence>
<evidence type="ECO:0000256" key="9">
    <source>
        <dbReference type="ARBA" id="ARBA00023102"/>
    </source>
</evidence>
<protein>
    <recommendedName>
        <fullName evidence="12">Bifunctional protein FolD</fullName>
    </recommendedName>
    <domain>
        <recommendedName>
            <fullName evidence="12">Methylenetetrahydrofolate dehydrogenase</fullName>
            <ecNumber evidence="12">1.5.1.5</ecNumber>
        </recommendedName>
    </domain>
    <domain>
        <recommendedName>
            <fullName evidence="12">Methenyltetrahydrofolate cyclohydrolase</fullName>
            <ecNumber evidence="12">3.5.4.9</ecNumber>
        </recommendedName>
    </domain>
</protein>
<dbReference type="FunFam" id="3.40.50.10860:FF:000005">
    <property type="entry name" value="C-1-tetrahydrofolate synthase, cytoplasmic, putative"/>
    <property type="match status" value="1"/>
</dbReference>
<evidence type="ECO:0000256" key="10">
    <source>
        <dbReference type="ARBA" id="ARBA00023167"/>
    </source>
</evidence>
<keyword evidence="7 12" id="KW-0521">NADP</keyword>
<evidence type="ECO:0000256" key="1">
    <source>
        <dbReference type="ARBA" id="ARBA00004777"/>
    </source>
</evidence>
<dbReference type="EC" id="3.5.4.9" evidence="12"/>
<evidence type="ECO:0000256" key="6">
    <source>
        <dbReference type="ARBA" id="ARBA00022801"/>
    </source>
</evidence>
<feature type="domain" description="Tetrahydrofolate dehydrogenase/cyclohydrolase catalytic" evidence="13">
    <location>
        <begin position="6"/>
        <end position="121"/>
    </location>
</feature>
<dbReference type="PANTHER" id="PTHR48099">
    <property type="entry name" value="C-1-TETRAHYDROFOLATE SYNTHASE, CYTOPLASMIC-RELATED"/>
    <property type="match status" value="1"/>
</dbReference>
<dbReference type="SUPFAM" id="SSF51735">
    <property type="entry name" value="NAD(P)-binding Rossmann-fold domains"/>
    <property type="match status" value="1"/>
</dbReference>
<dbReference type="GO" id="GO:0035999">
    <property type="term" value="P:tetrahydrofolate interconversion"/>
    <property type="evidence" value="ECO:0007669"/>
    <property type="project" value="UniProtKB-UniRule"/>
</dbReference>
<dbReference type="InterPro" id="IPR020867">
    <property type="entry name" value="THF_DH/CycHdrlase_CS"/>
</dbReference>
<proteinExistence type="inferred from homology"/>
<dbReference type="GO" id="GO:0004477">
    <property type="term" value="F:methenyltetrahydrofolate cyclohydrolase activity"/>
    <property type="evidence" value="ECO:0007669"/>
    <property type="project" value="UniProtKB-UniRule"/>
</dbReference>
<keyword evidence="6 12" id="KW-0378">Hydrolase</keyword>
<comment type="function">
    <text evidence="12">Catalyzes the oxidation of 5,10-methylenetetrahydrofolate to 5,10-methenyltetrahydrofolate and then the hydrolysis of 5,10-methenyltetrahydrofolate to 10-formyltetrahydrofolate.</text>
</comment>
<evidence type="ECO:0000256" key="8">
    <source>
        <dbReference type="ARBA" id="ARBA00023002"/>
    </source>
</evidence>
<dbReference type="Pfam" id="PF00763">
    <property type="entry name" value="THF_DHG_CYH"/>
    <property type="match status" value="1"/>
</dbReference>
<dbReference type="InterPro" id="IPR046346">
    <property type="entry name" value="Aminoacid_DH-like_N_sf"/>
</dbReference>
<dbReference type="UniPathway" id="UPA00193"/>
<comment type="catalytic activity">
    <reaction evidence="12">
        <text>(6R)-5,10-methenyltetrahydrofolate + H2O = (6R)-10-formyltetrahydrofolate + H(+)</text>
        <dbReference type="Rhea" id="RHEA:23700"/>
        <dbReference type="ChEBI" id="CHEBI:15377"/>
        <dbReference type="ChEBI" id="CHEBI:15378"/>
        <dbReference type="ChEBI" id="CHEBI:57455"/>
        <dbReference type="ChEBI" id="CHEBI:195366"/>
        <dbReference type="EC" id="3.5.4.9"/>
    </reaction>
</comment>
<dbReference type="AlphaFoldDB" id="H6Q575"/>
<dbReference type="NCBIfam" id="NF010783">
    <property type="entry name" value="PRK14186.1"/>
    <property type="match status" value="1"/>
</dbReference>
<dbReference type="GO" id="GO:0004488">
    <property type="term" value="F:methylenetetrahydrofolate dehydrogenase (NADP+) activity"/>
    <property type="evidence" value="ECO:0007669"/>
    <property type="project" value="UniProtKB-UniRule"/>
</dbReference>
<dbReference type="PANTHER" id="PTHR48099:SF5">
    <property type="entry name" value="C-1-TETRAHYDROFOLATE SYNTHASE, CYTOPLASMIC"/>
    <property type="match status" value="1"/>
</dbReference>
<evidence type="ECO:0000256" key="4">
    <source>
        <dbReference type="ARBA" id="ARBA00022605"/>
    </source>
</evidence>
<dbReference type="eggNOG" id="COG0190">
    <property type="taxonomic scope" value="Bacteria"/>
</dbReference>
<dbReference type="GO" id="GO:0009086">
    <property type="term" value="P:methionine biosynthetic process"/>
    <property type="evidence" value="ECO:0007669"/>
    <property type="project" value="UniProtKB-KW"/>
</dbReference>
<evidence type="ECO:0000256" key="2">
    <source>
        <dbReference type="ARBA" id="ARBA00011738"/>
    </source>
</evidence>
<evidence type="ECO:0000259" key="13">
    <source>
        <dbReference type="Pfam" id="PF00763"/>
    </source>
</evidence>
<keyword evidence="9 12" id="KW-0368">Histidine biosynthesis</keyword>
<dbReference type="Pfam" id="PF02882">
    <property type="entry name" value="THF_DHG_CYH_C"/>
    <property type="match status" value="1"/>
</dbReference>
<dbReference type="InterPro" id="IPR020630">
    <property type="entry name" value="THF_DH/CycHdrlase_cat_dom"/>
</dbReference>
<dbReference type="STRING" id="1142511.WIGMOR_0539"/>
<dbReference type="NCBIfam" id="NF008058">
    <property type="entry name" value="PRK10792.1"/>
    <property type="match status" value="1"/>
</dbReference>
<comment type="pathway">
    <text evidence="1 12">One-carbon metabolism; tetrahydrofolate interconversion.</text>
</comment>
<dbReference type="CDD" id="cd01080">
    <property type="entry name" value="NAD_bind_m-THF_DH_Cyclohyd"/>
    <property type="match status" value="1"/>
</dbReference>
<dbReference type="GO" id="GO:0000105">
    <property type="term" value="P:L-histidine biosynthetic process"/>
    <property type="evidence" value="ECO:0007669"/>
    <property type="project" value="UniProtKB-KW"/>
</dbReference>
<evidence type="ECO:0000256" key="5">
    <source>
        <dbReference type="ARBA" id="ARBA00022755"/>
    </source>
</evidence>
<keyword evidence="8 12" id="KW-0560">Oxidoreductase</keyword>
<reference evidence="15 16" key="1">
    <citation type="journal article" date="2012" name="MBio">
        <title>Insight into the transmission biology and species-specific functional capabilities of tsetse (Diptera: glossinidae) obligate symbiont wigglesworthia.</title>
        <authorList>
            <person name="Rio R.V."/>
            <person name="Symula R.E."/>
            <person name="Wang J."/>
            <person name="Lohs C."/>
            <person name="Wu Y.N."/>
            <person name="Snyder A.K."/>
            <person name="Bjornson R.D."/>
            <person name="Oshima K."/>
            <person name="Biehl B.S."/>
            <person name="Perna N.T."/>
            <person name="Hattori M."/>
            <person name="Aksoy S."/>
        </authorList>
    </citation>
    <scope>NUCLEOTIDE SEQUENCE [LARGE SCALE GENOMIC DNA]</scope>
    <source>
        <strain evidence="15">WGM</strain>
    </source>
</reference>
<dbReference type="Proteomes" id="UP000009061">
    <property type="component" value="Chromosome"/>
</dbReference>
<evidence type="ECO:0000256" key="11">
    <source>
        <dbReference type="ARBA" id="ARBA00023268"/>
    </source>
</evidence>
<dbReference type="GO" id="GO:0005829">
    <property type="term" value="C:cytosol"/>
    <property type="evidence" value="ECO:0007669"/>
    <property type="project" value="TreeGrafter"/>
</dbReference>
<dbReference type="PRINTS" id="PR00085">
    <property type="entry name" value="THFDHDRGNASE"/>
</dbReference>
<sequence length="288" mass="32169">MIAKIINGSLVANKIIHKIHKNLKYFFLQGMRPASLAMILVGNNPASRIYVSNKKKICQKIGLTSYFYHFAENISELKLITLIKKLNRNNLIDGILVQLPLPSKLNSFHILKTISPYKDVDGFHPCNIGKLCQRYPDIRPCTPKGIIKLLQYYQINFIGLHAVIVGASNIVGRPMSLELLLLGCTVTITHRFTIDLEKHIKNAELLIVAVGKAEFIPGNWIKPGAIVIDVGINRLSNGKIVGDVNYRDAMQVASYITPVPGGIGPMTVAMLIENTVQIYLKHLNYFKK</sequence>
<dbReference type="HOGENOM" id="CLU_034045_2_1_6"/>
<name>H6Q575_WIGGL</name>
<dbReference type="KEGG" id="wgl:WIGMOR_0539"/>
<evidence type="ECO:0000256" key="3">
    <source>
        <dbReference type="ARBA" id="ARBA00022563"/>
    </source>
</evidence>
<dbReference type="Gene3D" id="3.40.50.720">
    <property type="entry name" value="NAD(P)-binding Rossmann-like Domain"/>
    <property type="match status" value="1"/>
</dbReference>
<dbReference type="InterPro" id="IPR020631">
    <property type="entry name" value="THF_DH/CycHdrlase_NAD-bd_dom"/>
</dbReference>
<dbReference type="FunFam" id="3.40.50.720:FF:000006">
    <property type="entry name" value="Bifunctional protein FolD"/>
    <property type="match status" value="1"/>
</dbReference>
<evidence type="ECO:0000256" key="12">
    <source>
        <dbReference type="HAMAP-Rule" id="MF_01576"/>
    </source>
</evidence>
<feature type="binding site" evidence="12">
    <location>
        <position position="232"/>
    </location>
    <ligand>
        <name>NADP(+)</name>
        <dbReference type="ChEBI" id="CHEBI:58349"/>
    </ligand>
</feature>
<gene>
    <name evidence="12 15" type="primary">folD</name>
    <name evidence="15" type="synonym">ads</name>
    <name evidence="15" type="ORF">WIGMOR_0539</name>
</gene>
<accession>H6Q575</accession>
<dbReference type="OrthoDB" id="9803580at2"/>
<keyword evidence="3 12" id="KW-0554">One-carbon metabolism</keyword>
<comment type="subunit">
    <text evidence="2 12">Homodimer.</text>
</comment>
<dbReference type="InterPro" id="IPR000672">
    <property type="entry name" value="THF_DH/CycHdrlase"/>
</dbReference>
<dbReference type="PROSITE" id="PS00767">
    <property type="entry name" value="THF_DHG_CYH_2"/>
    <property type="match status" value="1"/>
</dbReference>
<dbReference type="Gene3D" id="3.40.50.10860">
    <property type="entry name" value="Leucine Dehydrogenase, chain A, domain 1"/>
    <property type="match status" value="1"/>
</dbReference>
<evidence type="ECO:0000313" key="16">
    <source>
        <dbReference type="Proteomes" id="UP000009061"/>
    </source>
</evidence>
<dbReference type="GO" id="GO:0006164">
    <property type="term" value="P:purine nucleotide biosynthetic process"/>
    <property type="evidence" value="ECO:0007669"/>
    <property type="project" value="UniProtKB-KW"/>
</dbReference>
<keyword evidence="11 12" id="KW-0511">Multifunctional enzyme</keyword>
<keyword evidence="10 12" id="KW-0486">Methionine biosynthesis</keyword>
<evidence type="ECO:0000313" key="15">
    <source>
        <dbReference type="EMBL" id="AFA41358.1"/>
    </source>
</evidence>
<keyword evidence="5 12" id="KW-0658">Purine biosynthesis</keyword>
<dbReference type="RefSeq" id="WP_014354297.1">
    <property type="nucleotide sequence ID" value="NC_016893.1"/>
</dbReference>
<dbReference type="SUPFAM" id="SSF53223">
    <property type="entry name" value="Aminoacid dehydrogenase-like, N-terminal domain"/>
    <property type="match status" value="1"/>
</dbReference>
<feature type="binding site" evidence="12">
    <location>
        <begin position="166"/>
        <end position="168"/>
    </location>
    <ligand>
        <name>NADP(+)</name>
        <dbReference type="ChEBI" id="CHEBI:58349"/>
    </ligand>
</feature>
<comment type="similarity">
    <text evidence="12">Belongs to the tetrahydrofolate dehydrogenase/cyclohydrolase family.</text>
</comment>
<dbReference type="PROSITE" id="PS00766">
    <property type="entry name" value="THF_DHG_CYH_1"/>
    <property type="match status" value="1"/>
</dbReference>
<dbReference type="EMBL" id="CP003315">
    <property type="protein sequence ID" value="AFA41358.1"/>
    <property type="molecule type" value="Genomic_DNA"/>
</dbReference>
<evidence type="ECO:0000259" key="14">
    <source>
        <dbReference type="Pfam" id="PF02882"/>
    </source>
</evidence>
<dbReference type="InterPro" id="IPR036291">
    <property type="entry name" value="NAD(P)-bd_dom_sf"/>
</dbReference>
<organism evidence="15 16">
    <name type="scientific">Wigglesworthia glossinidia endosymbiont of Glossina morsitans morsitans</name>
    <name type="common">Yale colony</name>
    <dbReference type="NCBI Taxonomy" id="1142511"/>
    <lineage>
        <taxon>Bacteria</taxon>
        <taxon>Pseudomonadati</taxon>
        <taxon>Pseudomonadota</taxon>
        <taxon>Gammaproteobacteria</taxon>
        <taxon>Enterobacterales</taxon>
        <taxon>Erwiniaceae</taxon>
        <taxon>Wigglesworthia</taxon>
    </lineage>
</organism>